<dbReference type="EMBL" id="JAIUJR010000008">
    <property type="protein sequence ID" value="MCA0133382.1"/>
    <property type="molecule type" value="Genomic_DNA"/>
</dbReference>
<dbReference type="InterPro" id="IPR042226">
    <property type="entry name" value="eFR1_2_sf"/>
</dbReference>
<protein>
    <recommendedName>
        <fullName evidence="3">Host attachment protein</fullName>
    </recommendedName>
</protein>
<organism evidence="1 2">
    <name type="scientific">Winogradskyella alexanderae</name>
    <dbReference type="NCBI Taxonomy" id="2877123"/>
    <lineage>
        <taxon>Bacteria</taxon>
        <taxon>Pseudomonadati</taxon>
        <taxon>Bacteroidota</taxon>
        <taxon>Flavobacteriia</taxon>
        <taxon>Flavobacteriales</taxon>
        <taxon>Flavobacteriaceae</taxon>
        <taxon>Winogradskyella</taxon>
    </lineage>
</organism>
<dbReference type="Gene3D" id="3.30.420.60">
    <property type="entry name" value="eRF1 domain 2"/>
    <property type="match status" value="1"/>
</dbReference>
<evidence type="ECO:0008006" key="3">
    <source>
        <dbReference type="Google" id="ProtNLM"/>
    </source>
</evidence>
<accession>A0ABS7XTM7</accession>
<keyword evidence="2" id="KW-1185">Reference proteome</keyword>
<proteinExistence type="predicted"/>
<reference evidence="2" key="1">
    <citation type="submission" date="2023-07" db="EMBL/GenBank/DDBJ databases">
        <authorList>
            <person name="Yue Y."/>
        </authorList>
    </citation>
    <scope>NUCLEOTIDE SEQUENCE [LARGE SCALE GENOMIC DNA]</scope>
    <source>
        <strain evidence="2">D23</strain>
    </source>
</reference>
<name>A0ABS7XTM7_9FLAO</name>
<dbReference type="RefSeq" id="WP_224530203.1">
    <property type="nucleotide sequence ID" value="NZ_JAIUJR010000008.1"/>
</dbReference>
<dbReference type="SUPFAM" id="SSF53137">
    <property type="entry name" value="Translational machinery components"/>
    <property type="match status" value="1"/>
</dbReference>
<sequence length="133" mass="15192">MINKGIWIDKEKAHIVTISEEKTDMITLLAEELLEQPSVLEKPGGAQEIIKDRRVLEREKHRVNSFIKSIIPKIENANNILVLGPSMMGQQFSKALEKDYPILGKRIKEVVKAEKMTDNQLKALVKNYNWPVG</sequence>
<evidence type="ECO:0000313" key="1">
    <source>
        <dbReference type="EMBL" id="MCA0133382.1"/>
    </source>
</evidence>
<dbReference type="Proteomes" id="UP001198901">
    <property type="component" value="Unassembled WGS sequence"/>
</dbReference>
<comment type="caution">
    <text evidence="1">The sequence shown here is derived from an EMBL/GenBank/DDBJ whole genome shotgun (WGS) entry which is preliminary data.</text>
</comment>
<evidence type="ECO:0000313" key="2">
    <source>
        <dbReference type="Proteomes" id="UP001198901"/>
    </source>
</evidence>
<gene>
    <name evidence="1" type="ORF">LBU54_12360</name>
</gene>